<gene>
    <name evidence="2" type="ORF">Q604_UNBC00755G0001</name>
</gene>
<organism evidence="2">
    <name type="scientific">human gut metagenome</name>
    <dbReference type="NCBI Taxonomy" id="408170"/>
    <lineage>
        <taxon>unclassified sequences</taxon>
        <taxon>metagenomes</taxon>
        <taxon>organismal metagenomes</taxon>
    </lineage>
</organism>
<evidence type="ECO:0000313" key="2">
    <source>
        <dbReference type="EMBL" id="ETJ45244.1"/>
    </source>
</evidence>
<feature type="non-terminal residue" evidence="2">
    <location>
        <position position="99"/>
    </location>
</feature>
<feature type="domain" description="Cell surface antigen C-terminal" evidence="1">
    <location>
        <begin position="1"/>
        <end position="99"/>
    </location>
</feature>
<name>W1YVN5_9ZZZZ</name>
<reference evidence="2" key="1">
    <citation type="submission" date="2013-12" db="EMBL/GenBank/DDBJ databases">
        <title>A Varibaculum cambriense genome reconstructed from a premature infant gut community with otherwise low bacterial novelty that shifts toward anaerobic metabolism during the third week of life.</title>
        <authorList>
            <person name="Brown C.T."/>
            <person name="Sharon I."/>
            <person name="Thomas B.C."/>
            <person name="Castelle C.J."/>
            <person name="Morowitz M.J."/>
            <person name="Banfield J.F."/>
        </authorList>
    </citation>
    <scope>NUCLEOTIDE SEQUENCE</scope>
</reference>
<protein>
    <submittedName>
        <fullName evidence="2">Aggregation substance</fullName>
    </submittedName>
</protein>
<dbReference type="InterPro" id="IPR032300">
    <property type="entry name" value="Antigen_C"/>
</dbReference>
<dbReference type="EMBL" id="AZMM01000755">
    <property type="protein sequence ID" value="ETJ45244.1"/>
    <property type="molecule type" value="Genomic_DNA"/>
</dbReference>
<proteinExistence type="predicted"/>
<feature type="non-terminal residue" evidence="2">
    <location>
        <position position="1"/>
    </location>
</feature>
<sequence>PANYGGITEEWGMNDVLDTTHDRFTGKWHAITNYDIQIGKETLKAGSDITKYIELTNKDGQDLTFTMNQALLAALNEGSNKVGKQAWSVYLEVERIKTG</sequence>
<dbReference type="Gene3D" id="2.60.40.740">
    <property type="match status" value="1"/>
</dbReference>
<accession>W1YVN5</accession>
<evidence type="ECO:0000259" key="1">
    <source>
        <dbReference type="Pfam" id="PF16364"/>
    </source>
</evidence>
<dbReference type="AlphaFoldDB" id="W1YVN5"/>
<comment type="caution">
    <text evidence="2">The sequence shown here is derived from an EMBL/GenBank/DDBJ whole genome shotgun (WGS) entry which is preliminary data.</text>
</comment>
<dbReference type="Pfam" id="PF16364">
    <property type="entry name" value="Antigen_C"/>
    <property type="match status" value="1"/>
</dbReference>